<gene>
    <name evidence="11" type="ORF">SAMN05421774_11638</name>
</gene>
<feature type="transmembrane region" description="Helical" evidence="9">
    <location>
        <begin position="127"/>
        <end position="150"/>
    </location>
</feature>
<dbReference type="RefSeq" id="WP_076534348.1">
    <property type="nucleotide sequence ID" value="NZ_BMEH01000015.1"/>
</dbReference>
<dbReference type="InterPro" id="IPR055348">
    <property type="entry name" value="DctQ"/>
</dbReference>
<dbReference type="AlphaFoldDB" id="A0A1N7QP20"/>
<evidence type="ECO:0000256" key="4">
    <source>
        <dbReference type="ARBA" id="ARBA00022519"/>
    </source>
</evidence>
<feature type="transmembrane region" description="Helical" evidence="9">
    <location>
        <begin position="49"/>
        <end position="68"/>
    </location>
</feature>
<accession>A0A1N7QP20</accession>
<proteinExistence type="inferred from homology"/>
<keyword evidence="6 9" id="KW-1133">Transmembrane helix</keyword>
<sequence>MQAIWRWLERGLEAIISLCLIVMTGLTVVDVAGRYFLNAPLRGGYEISEMLMGLTVFAALPLATRAEGHLTVGLLTERLSGQARRIHRIVILLITVGALAFIAWRMGVQADILARSKAASGSLQLPLWPVARAMSVLAWLACAVSVMLTLRALMGLDREAHAAKGSLE</sequence>
<keyword evidence="3" id="KW-1003">Cell membrane</keyword>
<name>A0A1N7QP20_9RHOB</name>
<evidence type="ECO:0000256" key="8">
    <source>
        <dbReference type="ARBA" id="ARBA00038436"/>
    </source>
</evidence>
<keyword evidence="12" id="KW-1185">Reference proteome</keyword>
<feature type="domain" description="Tripartite ATP-independent periplasmic transporters DctQ component" evidence="10">
    <location>
        <begin position="23"/>
        <end position="152"/>
    </location>
</feature>
<dbReference type="PANTHER" id="PTHR35011">
    <property type="entry name" value="2,3-DIKETO-L-GULONATE TRAP TRANSPORTER SMALL PERMEASE PROTEIN YIAM"/>
    <property type="match status" value="1"/>
</dbReference>
<keyword evidence="4 9" id="KW-0997">Cell inner membrane</keyword>
<dbReference type="GO" id="GO:0005886">
    <property type="term" value="C:plasma membrane"/>
    <property type="evidence" value="ECO:0007669"/>
    <property type="project" value="UniProtKB-SubCell"/>
</dbReference>
<evidence type="ECO:0000256" key="9">
    <source>
        <dbReference type="RuleBase" id="RU369079"/>
    </source>
</evidence>
<comment type="similarity">
    <text evidence="8 9">Belongs to the TRAP transporter small permease family.</text>
</comment>
<feature type="transmembrane region" description="Helical" evidence="9">
    <location>
        <begin position="12"/>
        <end position="37"/>
    </location>
</feature>
<dbReference type="EMBL" id="FTOT01000016">
    <property type="protein sequence ID" value="SIT24257.1"/>
    <property type="molecule type" value="Genomic_DNA"/>
</dbReference>
<reference evidence="11 12" key="1">
    <citation type="submission" date="2017-01" db="EMBL/GenBank/DDBJ databases">
        <authorList>
            <person name="Mah S.A."/>
            <person name="Swanson W.J."/>
            <person name="Moy G.W."/>
            <person name="Vacquier V.D."/>
        </authorList>
    </citation>
    <scope>NUCLEOTIDE SEQUENCE [LARGE SCALE GENOMIC DNA]</scope>
    <source>
        <strain evidence="11 12">DSM 26375</strain>
    </source>
</reference>
<comment type="function">
    <text evidence="9">Part of the tripartite ATP-independent periplasmic (TRAP) transport system.</text>
</comment>
<evidence type="ECO:0000256" key="7">
    <source>
        <dbReference type="ARBA" id="ARBA00023136"/>
    </source>
</evidence>
<dbReference type="InterPro" id="IPR007387">
    <property type="entry name" value="TRAP_DctQ"/>
</dbReference>
<dbReference type="GO" id="GO:0015740">
    <property type="term" value="P:C4-dicarboxylate transport"/>
    <property type="evidence" value="ECO:0007669"/>
    <property type="project" value="TreeGrafter"/>
</dbReference>
<dbReference type="OrthoDB" id="2877624at2"/>
<comment type="subunit">
    <text evidence="9">The complex comprises the extracytoplasmic solute receptor protein and the two transmembrane proteins.</text>
</comment>
<keyword evidence="7 9" id="KW-0472">Membrane</keyword>
<evidence type="ECO:0000256" key="6">
    <source>
        <dbReference type="ARBA" id="ARBA00022989"/>
    </source>
</evidence>
<dbReference type="STRING" id="1086013.SAMN05421774_11638"/>
<evidence type="ECO:0000256" key="2">
    <source>
        <dbReference type="ARBA" id="ARBA00022448"/>
    </source>
</evidence>
<protein>
    <recommendedName>
        <fullName evidence="9">TRAP transporter small permease protein</fullName>
    </recommendedName>
</protein>
<evidence type="ECO:0000256" key="3">
    <source>
        <dbReference type="ARBA" id="ARBA00022475"/>
    </source>
</evidence>
<feature type="transmembrane region" description="Helical" evidence="9">
    <location>
        <begin position="89"/>
        <end position="107"/>
    </location>
</feature>
<evidence type="ECO:0000256" key="5">
    <source>
        <dbReference type="ARBA" id="ARBA00022692"/>
    </source>
</evidence>
<dbReference type="GO" id="GO:0022857">
    <property type="term" value="F:transmembrane transporter activity"/>
    <property type="evidence" value="ECO:0007669"/>
    <property type="project" value="UniProtKB-UniRule"/>
</dbReference>
<dbReference type="Pfam" id="PF04290">
    <property type="entry name" value="DctQ"/>
    <property type="match status" value="1"/>
</dbReference>
<evidence type="ECO:0000313" key="11">
    <source>
        <dbReference type="EMBL" id="SIT24257.1"/>
    </source>
</evidence>
<dbReference type="Proteomes" id="UP000186141">
    <property type="component" value="Unassembled WGS sequence"/>
</dbReference>
<comment type="subcellular location">
    <subcellularLocation>
        <location evidence="1 9">Cell inner membrane</location>
        <topology evidence="1 9">Multi-pass membrane protein</topology>
    </subcellularLocation>
</comment>
<dbReference type="PANTHER" id="PTHR35011:SF10">
    <property type="entry name" value="TRAP TRANSPORTER SMALL PERMEASE PROTEIN"/>
    <property type="match status" value="1"/>
</dbReference>
<evidence type="ECO:0000256" key="1">
    <source>
        <dbReference type="ARBA" id="ARBA00004429"/>
    </source>
</evidence>
<keyword evidence="5 9" id="KW-0812">Transmembrane</keyword>
<evidence type="ECO:0000313" key="12">
    <source>
        <dbReference type="Proteomes" id="UP000186141"/>
    </source>
</evidence>
<organism evidence="11 12">
    <name type="scientific">Gemmobacter megaterium</name>
    <dbReference type="NCBI Taxonomy" id="1086013"/>
    <lineage>
        <taxon>Bacteria</taxon>
        <taxon>Pseudomonadati</taxon>
        <taxon>Pseudomonadota</taxon>
        <taxon>Alphaproteobacteria</taxon>
        <taxon>Rhodobacterales</taxon>
        <taxon>Paracoccaceae</taxon>
        <taxon>Gemmobacter</taxon>
    </lineage>
</organism>
<keyword evidence="2 9" id="KW-0813">Transport</keyword>
<evidence type="ECO:0000259" key="10">
    <source>
        <dbReference type="Pfam" id="PF04290"/>
    </source>
</evidence>